<dbReference type="EMBL" id="CP036290">
    <property type="protein sequence ID" value="QDU85536.1"/>
    <property type="molecule type" value="Genomic_DNA"/>
</dbReference>
<organism evidence="2 3">
    <name type="scientific">Rohdeia mirabilis</name>
    <dbReference type="NCBI Taxonomy" id="2528008"/>
    <lineage>
        <taxon>Bacteria</taxon>
        <taxon>Pseudomonadati</taxon>
        <taxon>Planctomycetota</taxon>
        <taxon>Planctomycetia</taxon>
        <taxon>Planctomycetia incertae sedis</taxon>
        <taxon>Rohdeia</taxon>
    </lineage>
</organism>
<reference evidence="2 3" key="1">
    <citation type="submission" date="2019-02" db="EMBL/GenBank/DDBJ databases">
        <title>Deep-cultivation of Planctomycetes and their phenomic and genomic characterization uncovers novel biology.</title>
        <authorList>
            <person name="Wiegand S."/>
            <person name="Jogler M."/>
            <person name="Boedeker C."/>
            <person name="Pinto D."/>
            <person name="Vollmers J."/>
            <person name="Rivas-Marin E."/>
            <person name="Kohn T."/>
            <person name="Peeters S.H."/>
            <person name="Heuer A."/>
            <person name="Rast P."/>
            <person name="Oberbeckmann S."/>
            <person name="Bunk B."/>
            <person name="Jeske O."/>
            <person name="Meyerdierks A."/>
            <person name="Storesund J.E."/>
            <person name="Kallscheuer N."/>
            <person name="Luecker S."/>
            <person name="Lage O.M."/>
            <person name="Pohl T."/>
            <person name="Merkel B.J."/>
            <person name="Hornburger P."/>
            <person name="Mueller R.-W."/>
            <person name="Bruemmer F."/>
            <person name="Labrenz M."/>
            <person name="Spormann A.M."/>
            <person name="Op den Camp H."/>
            <person name="Overmann J."/>
            <person name="Amann R."/>
            <person name="Jetten M.S.M."/>
            <person name="Mascher T."/>
            <person name="Medema M.H."/>
            <person name="Devos D.P."/>
            <person name="Kaster A.-K."/>
            <person name="Ovreas L."/>
            <person name="Rohde M."/>
            <person name="Galperin M.Y."/>
            <person name="Jogler C."/>
        </authorList>
    </citation>
    <scope>NUCLEOTIDE SEQUENCE [LARGE SCALE GENOMIC DNA]</scope>
    <source>
        <strain evidence="2 3">Pla163</strain>
    </source>
</reference>
<dbReference type="AlphaFoldDB" id="A0A518D239"/>
<protein>
    <submittedName>
        <fullName evidence="2">Uncharacterized protein</fullName>
    </submittedName>
</protein>
<feature type="region of interest" description="Disordered" evidence="1">
    <location>
        <begin position="1"/>
        <end position="82"/>
    </location>
</feature>
<feature type="compositionally biased region" description="Low complexity" evidence="1">
    <location>
        <begin position="66"/>
        <end position="82"/>
    </location>
</feature>
<name>A0A518D239_9BACT</name>
<dbReference type="Proteomes" id="UP000319342">
    <property type="component" value="Chromosome"/>
</dbReference>
<evidence type="ECO:0000256" key="1">
    <source>
        <dbReference type="SAM" id="MobiDB-lite"/>
    </source>
</evidence>
<keyword evidence="3" id="KW-1185">Reference proteome</keyword>
<gene>
    <name evidence="2" type="ORF">Pla163_26680</name>
</gene>
<proteinExistence type="predicted"/>
<evidence type="ECO:0000313" key="2">
    <source>
        <dbReference type="EMBL" id="QDU85536.1"/>
    </source>
</evidence>
<accession>A0A518D239</accession>
<evidence type="ECO:0000313" key="3">
    <source>
        <dbReference type="Proteomes" id="UP000319342"/>
    </source>
</evidence>
<sequence length="82" mass="8210">MRAPAPGRPAIDPSGATCVLPLGSPLDPPGTTTAAVPPPEADRVPSAATSRSVDLGPNSVADSNHTATIGTPIATATRRLFR</sequence>